<evidence type="ECO:0000256" key="6">
    <source>
        <dbReference type="SAM" id="MobiDB-lite"/>
    </source>
</evidence>
<evidence type="ECO:0000259" key="7">
    <source>
        <dbReference type="PROSITE" id="PS50238"/>
    </source>
</evidence>
<feature type="region of interest" description="Disordered" evidence="6">
    <location>
        <begin position="524"/>
        <end position="792"/>
    </location>
</feature>
<dbReference type="CDD" id="cd07595">
    <property type="entry name" value="BAR_RhoGAP_Rich-like"/>
    <property type="match status" value="1"/>
</dbReference>
<sequence length="792" mass="86977">MLKKDYFRKNLLRVKQLADQGLGRAYKTAVLTDDLLTCEKRVEIFKQVCQVTVKKFSACMQGEGKDLDKRLKKIPESQLGTSMAESAAALGEETLMGSVFAMCGEGEGKISQALLDYEMNVEQDVISPFQSLLENEIPSITKTRKQLAKLTLDMDSASNRWQTAVRQSHATGTNMAHAAAKAETIKDEMEEASQRVEQCRDALATEMFTFISREAEYCQRLLTFIENQAQYHRNALESLERIIPELQGQIDQHPLKPVYGCPLAEHLHVTERDIASVIEDCVCTLLEIGMEEEGLFRVAGGAAKVKKLKAAFDAGIVDMSDYVRDIHCIAGALKLYLRELPEPLLTYDLYDEWMAAAQIQDPDQRLQALWMTANKLPKPNYDNLKYLIKFLAKLAESSEVNKMNASNIAIVIGPNLIWPSNDTGPSVLTASTQSSITESFVTHAEWFFPGEIADIELASPTNERSRSLGFQSRQAEKSEVPPGGDEEEQYGSATKGTFHRQDSLKGFQPSMETLPEDHTAEEGEEMDFNVSGSGSDSSSTHNQGLPYAVLPPSPKLEQDSQATAMAASPPPFNQSPGAGMGQLNVTPPQSETSMSSSLEVSPSPKISRRTTKKHAPAPPSDKTHKRQYSDSKPYGQHVEQSPPNQSTATGNQEVPQIQVPSPETSPHQTGSLERPKVAPPDRPTGKPPERPERPHAPSEKKNAAVLERPSGTLNEPPRAQGDTVDASPFSQPPPSPPERPKVPPPDRPHLPPPERPHPPAKPGSMKPARPQPPPPPPPAKGRQNSESDSTKL</sequence>
<dbReference type="GO" id="GO:0007165">
    <property type="term" value="P:signal transduction"/>
    <property type="evidence" value="ECO:0007669"/>
    <property type="project" value="InterPro"/>
</dbReference>
<keyword evidence="4" id="KW-0597">Phosphoprotein</keyword>
<evidence type="ECO:0000256" key="4">
    <source>
        <dbReference type="ARBA" id="ARBA00022553"/>
    </source>
</evidence>
<dbReference type="GO" id="GO:0005829">
    <property type="term" value="C:cytosol"/>
    <property type="evidence" value="ECO:0007669"/>
    <property type="project" value="UniProtKB-SubCell"/>
</dbReference>
<feature type="compositionally biased region" description="Basic and acidic residues" evidence="6">
    <location>
        <begin position="738"/>
        <end position="757"/>
    </location>
</feature>
<keyword evidence="9" id="KW-1185">Reference proteome</keyword>
<dbReference type="FunFam" id="1.10.555.10:FF:000001">
    <property type="entry name" value="Rho GTPase activating protein 44"/>
    <property type="match status" value="1"/>
</dbReference>
<feature type="compositionally biased region" description="Polar residues" evidence="6">
    <location>
        <begin position="638"/>
        <end position="671"/>
    </location>
</feature>
<reference evidence="10" key="1">
    <citation type="submission" date="2025-08" db="UniProtKB">
        <authorList>
            <consortium name="RefSeq"/>
        </authorList>
    </citation>
    <scope>IDENTIFICATION</scope>
    <source>
        <tissue evidence="10">Gonads</tissue>
    </source>
</reference>
<keyword evidence="2" id="KW-0343">GTPase activation</keyword>
<dbReference type="SUPFAM" id="SSF103657">
    <property type="entry name" value="BAR/IMD domain-like"/>
    <property type="match status" value="1"/>
</dbReference>
<dbReference type="GO" id="GO:0032956">
    <property type="term" value="P:regulation of actin cytoskeleton organization"/>
    <property type="evidence" value="ECO:0007669"/>
    <property type="project" value="TreeGrafter"/>
</dbReference>
<dbReference type="Proteomes" id="UP000085678">
    <property type="component" value="Unplaced"/>
</dbReference>
<dbReference type="SUPFAM" id="SSF48350">
    <property type="entry name" value="GTPase activation domain, GAP"/>
    <property type="match status" value="1"/>
</dbReference>
<dbReference type="Pfam" id="PF03114">
    <property type="entry name" value="BAR"/>
    <property type="match status" value="1"/>
</dbReference>
<accession>A0A1S3HCU8</accession>
<evidence type="ECO:0000256" key="1">
    <source>
        <dbReference type="ARBA" id="ARBA00004514"/>
    </source>
</evidence>
<keyword evidence="5" id="KW-0175">Coiled coil</keyword>
<dbReference type="PANTHER" id="PTHR14130:SF14">
    <property type="entry name" value="RHO GTPASE-ACTIVATING PROTEIN 92B"/>
    <property type="match status" value="1"/>
</dbReference>
<organism evidence="9 10">
    <name type="scientific">Lingula anatina</name>
    <name type="common">Brachiopod</name>
    <name type="synonym">Lingula unguis</name>
    <dbReference type="NCBI Taxonomy" id="7574"/>
    <lineage>
        <taxon>Eukaryota</taxon>
        <taxon>Metazoa</taxon>
        <taxon>Spiralia</taxon>
        <taxon>Lophotrochozoa</taxon>
        <taxon>Brachiopoda</taxon>
        <taxon>Linguliformea</taxon>
        <taxon>Lingulata</taxon>
        <taxon>Lingulida</taxon>
        <taxon>Linguloidea</taxon>
        <taxon>Lingulidae</taxon>
        <taxon>Lingula</taxon>
    </lineage>
</organism>
<dbReference type="AlphaFoldDB" id="A0A1S3HCU8"/>
<dbReference type="SMART" id="SM00324">
    <property type="entry name" value="RhoGAP"/>
    <property type="match status" value="1"/>
</dbReference>
<evidence type="ECO:0000256" key="3">
    <source>
        <dbReference type="ARBA" id="ARBA00022490"/>
    </source>
</evidence>
<evidence type="ECO:0000313" key="9">
    <source>
        <dbReference type="Proteomes" id="UP000085678"/>
    </source>
</evidence>
<dbReference type="GeneID" id="106153801"/>
<dbReference type="PROSITE" id="PS50238">
    <property type="entry name" value="RHOGAP"/>
    <property type="match status" value="1"/>
</dbReference>
<feature type="compositionally biased region" description="Basic residues" evidence="6">
    <location>
        <begin position="606"/>
        <end position="615"/>
    </location>
</feature>
<feature type="domain" description="Rho-GAP" evidence="7">
    <location>
        <begin position="261"/>
        <end position="448"/>
    </location>
</feature>
<evidence type="ECO:0000256" key="2">
    <source>
        <dbReference type="ARBA" id="ARBA00022468"/>
    </source>
</evidence>
<dbReference type="GO" id="GO:0035020">
    <property type="term" value="P:regulation of Rac protein signal transduction"/>
    <property type="evidence" value="ECO:0007669"/>
    <property type="project" value="TreeGrafter"/>
</dbReference>
<dbReference type="GO" id="GO:0005096">
    <property type="term" value="F:GTPase activator activity"/>
    <property type="evidence" value="ECO:0007669"/>
    <property type="project" value="UniProtKB-KW"/>
</dbReference>
<feature type="coiled-coil region" evidence="5">
    <location>
        <begin position="140"/>
        <end position="202"/>
    </location>
</feature>
<comment type="subcellular location">
    <subcellularLocation>
        <location evidence="1">Cytoplasm</location>
        <location evidence="1">Cytosol</location>
    </subcellularLocation>
</comment>
<dbReference type="PROSITE" id="PS51021">
    <property type="entry name" value="BAR"/>
    <property type="match status" value="1"/>
</dbReference>
<protein>
    <submittedName>
        <fullName evidence="10">Rho GTPase-activating protein 17 isoform X2</fullName>
    </submittedName>
</protein>
<proteinExistence type="predicted"/>
<dbReference type="RefSeq" id="XP_013383351.1">
    <property type="nucleotide sequence ID" value="XM_013527897.2"/>
</dbReference>
<dbReference type="Gene3D" id="1.10.555.10">
    <property type="entry name" value="Rho GTPase activation protein"/>
    <property type="match status" value="1"/>
</dbReference>
<feature type="compositionally biased region" description="Basic and acidic residues" evidence="6">
    <location>
        <begin position="683"/>
        <end position="702"/>
    </location>
</feature>
<feature type="region of interest" description="Disordered" evidence="6">
    <location>
        <begin position="458"/>
        <end position="511"/>
    </location>
</feature>
<gene>
    <name evidence="10" type="primary">LOC106153801</name>
</gene>
<dbReference type="FunFam" id="1.20.1270.60:FF:000053">
    <property type="entry name" value="SH3 domain-binding protein 1"/>
    <property type="match status" value="1"/>
</dbReference>
<dbReference type="InterPro" id="IPR000198">
    <property type="entry name" value="RhoGAP_dom"/>
</dbReference>
<dbReference type="Pfam" id="PF00620">
    <property type="entry name" value="RhoGAP"/>
    <property type="match status" value="1"/>
</dbReference>
<dbReference type="InterPro" id="IPR008936">
    <property type="entry name" value="Rho_GTPase_activation_prot"/>
</dbReference>
<dbReference type="SMART" id="SM00721">
    <property type="entry name" value="BAR"/>
    <property type="match status" value="1"/>
</dbReference>
<evidence type="ECO:0000256" key="5">
    <source>
        <dbReference type="SAM" id="Coils"/>
    </source>
</evidence>
<dbReference type="PANTHER" id="PTHR14130">
    <property type="entry name" value="3BP-1 RELATED RHOGAP"/>
    <property type="match status" value="1"/>
</dbReference>
<feature type="compositionally biased region" description="Pro residues" evidence="6">
    <location>
        <begin position="769"/>
        <end position="779"/>
    </location>
</feature>
<evidence type="ECO:0000313" key="10">
    <source>
        <dbReference type="RefSeq" id="XP_013383351.1"/>
    </source>
</evidence>
<keyword evidence="3" id="KW-0963">Cytoplasm</keyword>
<dbReference type="Gene3D" id="1.20.1270.60">
    <property type="entry name" value="Arfaptin homology (AH) domain/BAR domain"/>
    <property type="match status" value="1"/>
</dbReference>
<dbReference type="InterPro" id="IPR004148">
    <property type="entry name" value="BAR_dom"/>
</dbReference>
<dbReference type="OrthoDB" id="19923at2759"/>
<dbReference type="InterPro" id="IPR047165">
    <property type="entry name" value="RHG17/44/SH3BP1-like"/>
</dbReference>
<feature type="compositionally biased region" description="Basic and acidic residues" evidence="6">
    <location>
        <begin position="783"/>
        <end position="792"/>
    </location>
</feature>
<name>A0A1S3HCU8_LINAN</name>
<feature type="domain" description="BAR" evidence="8">
    <location>
        <begin position="20"/>
        <end position="255"/>
    </location>
</feature>
<dbReference type="InterPro" id="IPR027267">
    <property type="entry name" value="AH/BAR_dom_sf"/>
</dbReference>
<feature type="compositionally biased region" description="Low complexity" evidence="6">
    <location>
        <begin position="587"/>
        <end position="605"/>
    </location>
</feature>
<evidence type="ECO:0000259" key="8">
    <source>
        <dbReference type="PROSITE" id="PS51021"/>
    </source>
</evidence>